<reference evidence="4" key="1">
    <citation type="journal article" date="2019" name="Int. J. Syst. Evol. Microbiol.">
        <title>The Global Catalogue of Microorganisms (GCM) 10K type strain sequencing project: providing services to taxonomists for standard genome sequencing and annotation.</title>
        <authorList>
            <consortium name="The Broad Institute Genomics Platform"/>
            <consortium name="The Broad Institute Genome Sequencing Center for Infectious Disease"/>
            <person name="Wu L."/>
            <person name="Ma J."/>
        </authorList>
    </citation>
    <scope>NUCLEOTIDE SEQUENCE [LARGE SCALE GENOMIC DNA]</scope>
    <source>
        <strain evidence="4">KCTC 42875</strain>
    </source>
</reference>
<name>A0ABV7RS75_9GAMM</name>
<dbReference type="SMART" id="SM00465">
    <property type="entry name" value="GIYc"/>
    <property type="match status" value="1"/>
</dbReference>
<dbReference type="PANTHER" id="PTHR34477:SF5">
    <property type="entry name" value="BSL5627 PROTEIN"/>
    <property type="match status" value="1"/>
</dbReference>
<dbReference type="SUPFAM" id="SSF82771">
    <property type="entry name" value="GIY-YIG endonuclease"/>
    <property type="match status" value="1"/>
</dbReference>
<proteinExistence type="inferred from homology"/>
<dbReference type="InterPro" id="IPR050190">
    <property type="entry name" value="UPF0213_domain"/>
</dbReference>
<organism evidence="3 4">
    <name type="scientific">Lysobacter cavernae</name>
    <dbReference type="NCBI Taxonomy" id="1685901"/>
    <lineage>
        <taxon>Bacteria</taxon>
        <taxon>Pseudomonadati</taxon>
        <taxon>Pseudomonadota</taxon>
        <taxon>Gammaproteobacteria</taxon>
        <taxon>Lysobacterales</taxon>
        <taxon>Lysobacteraceae</taxon>
        <taxon>Lysobacter</taxon>
    </lineage>
</organism>
<dbReference type="Proteomes" id="UP001595740">
    <property type="component" value="Unassembled WGS sequence"/>
</dbReference>
<protein>
    <submittedName>
        <fullName evidence="3">GIY-YIG nuclease family protein</fullName>
    </submittedName>
</protein>
<evidence type="ECO:0000259" key="2">
    <source>
        <dbReference type="PROSITE" id="PS50164"/>
    </source>
</evidence>
<dbReference type="CDD" id="cd10448">
    <property type="entry name" value="GIY-YIG_unchar_3"/>
    <property type="match status" value="1"/>
</dbReference>
<dbReference type="Gene3D" id="3.40.1440.10">
    <property type="entry name" value="GIY-YIG endonuclease"/>
    <property type="match status" value="1"/>
</dbReference>
<sequence length="103" mass="12360">MDRQPTVYMLASRRNGTLYIGVTSDVVARIWQHRQHLVAGFTQSHGVTLLVWYEQHETMETAIEREKRLKKWNRAWKIRLIEEMNPYWNDLWPDMCGCKSESH</sequence>
<dbReference type="PANTHER" id="PTHR34477">
    <property type="entry name" value="UPF0213 PROTEIN YHBQ"/>
    <property type="match status" value="1"/>
</dbReference>
<keyword evidence="4" id="KW-1185">Reference proteome</keyword>
<dbReference type="EMBL" id="JBHRXK010000004">
    <property type="protein sequence ID" value="MFC3551512.1"/>
    <property type="molecule type" value="Genomic_DNA"/>
</dbReference>
<evidence type="ECO:0000313" key="4">
    <source>
        <dbReference type="Proteomes" id="UP001595740"/>
    </source>
</evidence>
<feature type="domain" description="GIY-YIG" evidence="2">
    <location>
        <begin position="3"/>
        <end position="79"/>
    </location>
</feature>
<comment type="similarity">
    <text evidence="1">Belongs to the UPF0213 family.</text>
</comment>
<dbReference type="PROSITE" id="PS50164">
    <property type="entry name" value="GIY_YIG"/>
    <property type="match status" value="1"/>
</dbReference>
<comment type="caution">
    <text evidence="3">The sequence shown here is derived from an EMBL/GenBank/DDBJ whole genome shotgun (WGS) entry which is preliminary data.</text>
</comment>
<dbReference type="InterPro" id="IPR000305">
    <property type="entry name" value="GIY-YIG_endonuc"/>
</dbReference>
<evidence type="ECO:0000313" key="3">
    <source>
        <dbReference type="EMBL" id="MFC3551512.1"/>
    </source>
</evidence>
<dbReference type="Pfam" id="PF01541">
    <property type="entry name" value="GIY-YIG"/>
    <property type="match status" value="1"/>
</dbReference>
<dbReference type="RefSeq" id="WP_386759273.1">
    <property type="nucleotide sequence ID" value="NZ_JBHRXK010000004.1"/>
</dbReference>
<evidence type="ECO:0000256" key="1">
    <source>
        <dbReference type="ARBA" id="ARBA00007435"/>
    </source>
</evidence>
<accession>A0ABV7RS75</accession>
<dbReference type="InterPro" id="IPR035901">
    <property type="entry name" value="GIY-YIG_endonuc_sf"/>
</dbReference>
<gene>
    <name evidence="3" type="ORF">ACFOLC_10880</name>
</gene>